<organism evidence="2 3">
    <name type="scientific">Rubrobacter xylanophilus</name>
    <dbReference type="NCBI Taxonomy" id="49319"/>
    <lineage>
        <taxon>Bacteria</taxon>
        <taxon>Bacillati</taxon>
        <taxon>Actinomycetota</taxon>
        <taxon>Rubrobacteria</taxon>
        <taxon>Rubrobacterales</taxon>
        <taxon>Rubrobacteraceae</taxon>
        <taxon>Rubrobacter</taxon>
    </lineage>
</organism>
<proteinExistence type="predicted"/>
<evidence type="ECO:0000313" key="2">
    <source>
        <dbReference type="EMBL" id="BBL79470.1"/>
    </source>
</evidence>
<evidence type="ECO:0000256" key="1">
    <source>
        <dbReference type="SAM" id="MobiDB-lite"/>
    </source>
</evidence>
<protein>
    <submittedName>
        <fullName evidence="2">Uncharacterized protein</fullName>
    </submittedName>
</protein>
<gene>
    <name evidence="2" type="ORF">RxyAA322_13240</name>
</gene>
<dbReference type="AlphaFoldDB" id="A0A510HHK4"/>
<evidence type="ECO:0000313" key="3">
    <source>
        <dbReference type="Proteomes" id="UP000318065"/>
    </source>
</evidence>
<dbReference type="EMBL" id="AP019791">
    <property type="protein sequence ID" value="BBL79470.1"/>
    <property type="molecule type" value="Genomic_DNA"/>
</dbReference>
<reference evidence="2" key="1">
    <citation type="journal article" date="2019" name="Microbiol. Resour. Announc.">
        <title>Complete Genome Sequence of Rubrobacter xylanophilus Strain AA3-22, Isolated from Arima Onsen in Japan.</title>
        <authorList>
            <person name="Tomariguchi N."/>
            <person name="Miyazaki K."/>
        </authorList>
    </citation>
    <scope>NUCLEOTIDE SEQUENCE [LARGE SCALE GENOMIC DNA]</scope>
    <source>
        <strain evidence="2">AA3-22</strain>
    </source>
</reference>
<accession>A0A510HHK4</accession>
<sequence>MKHTSGRTPAKAAVKDDHDGASPRRAEALGEFVHWDRRFVQRIELNVMRDELMGRRTVPGEKEQRRVVRTSGAEGFVEGLPDPRRRSFLIEQ</sequence>
<name>A0A510HHK4_9ACTN</name>
<feature type="compositionally biased region" description="Basic and acidic residues" evidence="1">
    <location>
        <begin position="13"/>
        <end position="25"/>
    </location>
</feature>
<feature type="region of interest" description="Disordered" evidence="1">
    <location>
        <begin position="1"/>
        <end position="25"/>
    </location>
</feature>
<dbReference type="Proteomes" id="UP000318065">
    <property type="component" value="Chromosome"/>
</dbReference>
<keyword evidence="3" id="KW-1185">Reference proteome</keyword>